<evidence type="ECO:0000313" key="11">
    <source>
        <dbReference type="EMBL" id="MCH6172413.1"/>
    </source>
</evidence>
<keyword evidence="9" id="KW-0472">Membrane</keyword>
<dbReference type="GO" id="GO:0016301">
    <property type="term" value="F:kinase activity"/>
    <property type="evidence" value="ECO:0007669"/>
    <property type="project" value="UniProtKB-KW"/>
</dbReference>
<feature type="transmembrane region" description="Helical" evidence="9">
    <location>
        <begin position="112"/>
        <end position="138"/>
    </location>
</feature>
<dbReference type="Pfam" id="PF07730">
    <property type="entry name" value="HisKA_3"/>
    <property type="match status" value="1"/>
</dbReference>
<evidence type="ECO:0000256" key="3">
    <source>
        <dbReference type="ARBA" id="ARBA00022553"/>
    </source>
</evidence>
<protein>
    <recommendedName>
        <fullName evidence="2">histidine kinase</fullName>
        <ecNumber evidence="2">2.7.13.3</ecNumber>
    </recommendedName>
</protein>
<comment type="catalytic activity">
    <reaction evidence="1">
        <text>ATP + protein L-histidine = ADP + protein N-phospho-L-histidine.</text>
        <dbReference type="EC" id="2.7.13.3"/>
    </reaction>
</comment>
<feature type="transmembrane region" description="Helical" evidence="9">
    <location>
        <begin position="55"/>
        <end position="75"/>
    </location>
</feature>
<dbReference type="Proteomes" id="UP001299970">
    <property type="component" value="Unassembled WGS sequence"/>
</dbReference>
<feature type="transmembrane region" description="Helical" evidence="9">
    <location>
        <begin position="158"/>
        <end position="179"/>
    </location>
</feature>
<dbReference type="Gene3D" id="1.20.5.1930">
    <property type="match status" value="1"/>
</dbReference>
<reference evidence="11 12" key="1">
    <citation type="submission" date="2022-03" db="EMBL/GenBank/DDBJ databases">
        <title>Pseudonocardia alaer sp. nov., a novel actinomycete isolated from reed forest soil.</title>
        <authorList>
            <person name="Wang L."/>
        </authorList>
    </citation>
    <scope>NUCLEOTIDE SEQUENCE [LARGE SCALE GENOMIC DNA]</scope>
    <source>
        <strain evidence="11 12">Y-16303</strain>
    </source>
</reference>
<keyword evidence="6 11" id="KW-0418">Kinase</keyword>
<dbReference type="Gene3D" id="3.30.565.10">
    <property type="entry name" value="Histidine kinase-like ATPase, C-terminal domain"/>
    <property type="match status" value="1"/>
</dbReference>
<dbReference type="EMBL" id="JAKXMK010000072">
    <property type="protein sequence ID" value="MCH6172413.1"/>
    <property type="molecule type" value="Genomic_DNA"/>
</dbReference>
<keyword evidence="5" id="KW-0547">Nucleotide-binding</keyword>
<evidence type="ECO:0000256" key="6">
    <source>
        <dbReference type="ARBA" id="ARBA00022777"/>
    </source>
</evidence>
<dbReference type="EC" id="2.7.13.3" evidence="2"/>
<proteinExistence type="predicted"/>
<gene>
    <name evidence="11" type="ORF">MMF94_42675</name>
</gene>
<evidence type="ECO:0000256" key="1">
    <source>
        <dbReference type="ARBA" id="ARBA00000085"/>
    </source>
</evidence>
<dbReference type="PANTHER" id="PTHR24421">
    <property type="entry name" value="NITRATE/NITRITE SENSOR PROTEIN NARX-RELATED"/>
    <property type="match status" value="1"/>
</dbReference>
<evidence type="ECO:0000256" key="8">
    <source>
        <dbReference type="ARBA" id="ARBA00023012"/>
    </source>
</evidence>
<keyword evidence="3" id="KW-0597">Phosphoprotein</keyword>
<keyword evidence="4" id="KW-0808">Transferase</keyword>
<evidence type="ECO:0000256" key="2">
    <source>
        <dbReference type="ARBA" id="ARBA00012438"/>
    </source>
</evidence>
<sequence length="415" mass="43097">MSRTLRLLLAPVTSGLTYRRFVHLLLGAVLLLPYLGLVSLFVAAANAGDLRPLDLLLLLVPATAMAVGVALVPGVRALEITAARALLGAVVPDPDPGTLDAWPGRRRAAGWLLVNLAAGGLTALVTLAVLPASIGFLLAPWRELVPFPTGLAAAWMPVLGLALPLVLLHAVSAGGAVLARLAPRVLGPSPAERMAVELARVRETERALAERNRLARELHDSVGHALTVTTLQAGAAARVLDSDPAFVARALDAIAEAGRGALEDLDHVLGLLRDGAAGADRAPQPDLADFDALLAGARSAGVSVDVEVRGSIDAVPRAVSREAYRIVQEGLTNALRHAGPVPVTVRVVVGPGVLELELTNPLGAGTRARPGGGRGLAGMRERVHVLRGDLVAGAGEREWRVAARLPLRGSEMMSQ</sequence>
<dbReference type="InterPro" id="IPR050482">
    <property type="entry name" value="Sensor_HK_TwoCompSys"/>
</dbReference>
<keyword evidence="12" id="KW-1185">Reference proteome</keyword>
<name>A0ABS9TV17_9PSEU</name>
<dbReference type="SUPFAM" id="SSF55874">
    <property type="entry name" value="ATPase domain of HSP90 chaperone/DNA topoisomerase II/histidine kinase"/>
    <property type="match status" value="1"/>
</dbReference>
<comment type="caution">
    <text evidence="11">The sequence shown here is derived from an EMBL/GenBank/DDBJ whole genome shotgun (WGS) entry which is preliminary data.</text>
</comment>
<dbReference type="PANTHER" id="PTHR24421:SF10">
    <property type="entry name" value="NITRATE_NITRITE SENSOR PROTEIN NARQ"/>
    <property type="match status" value="1"/>
</dbReference>
<evidence type="ECO:0000256" key="5">
    <source>
        <dbReference type="ARBA" id="ARBA00022741"/>
    </source>
</evidence>
<feature type="domain" description="Signal transduction histidine kinase subgroup 3 dimerisation and phosphoacceptor" evidence="10">
    <location>
        <begin position="210"/>
        <end position="275"/>
    </location>
</feature>
<evidence type="ECO:0000256" key="7">
    <source>
        <dbReference type="ARBA" id="ARBA00022840"/>
    </source>
</evidence>
<keyword evidence="8" id="KW-0902">Two-component regulatory system</keyword>
<keyword evidence="9" id="KW-0812">Transmembrane</keyword>
<dbReference type="InterPro" id="IPR036890">
    <property type="entry name" value="HATPase_C_sf"/>
</dbReference>
<evidence type="ECO:0000256" key="4">
    <source>
        <dbReference type="ARBA" id="ARBA00022679"/>
    </source>
</evidence>
<feature type="transmembrane region" description="Helical" evidence="9">
    <location>
        <begin position="21"/>
        <end position="43"/>
    </location>
</feature>
<evidence type="ECO:0000259" key="10">
    <source>
        <dbReference type="Pfam" id="PF07730"/>
    </source>
</evidence>
<dbReference type="InterPro" id="IPR011712">
    <property type="entry name" value="Sig_transdc_His_kin_sub3_dim/P"/>
</dbReference>
<dbReference type="CDD" id="cd16917">
    <property type="entry name" value="HATPase_UhpB-NarQ-NarX-like"/>
    <property type="match status" value="1"/>
</dbReference>
<organism evidence="11 12">
    <name type="scientific">Pseudonocardia alaniniphila</name>
    <dbReference type="NCBI Taxonomy" id="75291"/>
    <lineage>
        <taxon>Bacteria</taxon>
        <taxon>Bacillati</taxon>
        <taxon>Actinomycetota</taxon>
        <taxon>Actinomycetes</taxon>
        <taxon>Pseudonocardiales</taxon>
        <taxon>Pseudonocardiaceae</taxon>
        <taxon>Pseudonocardia</taxon>
    </lineage>
</organism>
<keyword evidence="7" id="KW-0067">ATP-binding</keyword>
<evidence type="ECO:0000313" key="12">
    <source>
        <dbReference type="Proteomes" id="UP001299970"/>
    </source>
</evidence>
<evidence type="ECO:0000256" key="9">
    <source>
        <dbReference type="SAM" id="Phobius"/>
    </source>
</evidence>
<keyword evidence="9" id="KW-1133">Transmembrane helix</keyword>
<accession>A0ABS9TV17</accession>
<dbReference type="RefSeq" id="WP_241043216.1">
    <property type="nucleotide sequence ID" value="NZ_BAAAJF010000064.1"/>
</dbReference>